<evidence type="ECO:0000256" key="3">
    <source>
        <dbReference type="ARBA" id="ARBA00022917"/>
    </source>
</evidence>
<dbReference type="GO" id="GO:0006417">
    <property type="term" value="P:regulation of translation"/>
    <property type="evidence" value="ECO:0007669"/>
    <property type="project" value="UniProtKB-KW"/>
</dbReference>
<feature type="domain" description="SUI1" evidence="4">
    <location>
        <begin position="4"/>
        <end position="70"/>
    </location>
</feature>
<dbReference type="PANTHER" id="PTHR12789:SF0">
    <property type="entry name" value="DENSITY-REGULATED PROTEIN"/>
    <property type="match status" value="1"/>
</dbReference>
<keyword evidence="3" id="KW-0648">Protein biosynthesis</keyword>
<dbReference type="OrthoDB" id="9792915at2"/>
<evidence type="ECO:0000313" key="6">
    <source>
        <dbReference type="Proteomes" id="UP000317557"/>
    </source>
</evidence>
<dbReference type="PIRSF" id="PIRSF037511">
    <property type="entry name" value="Transl_init_SUI1_pro"/>
    <property type="match status" value="1"/>
</dbReference>
<comment type="similarity">
    <text evidence="1">Belongs to the SUI1 family.</text>
</comment>
<keyword evidence="2" id="KW-0810">Translation regulation</keyword>
<sequence length="74" mass="8257">MKVTVTMETAGRRGKQVSVIRGITHNPQVIEKLEKKLKTQLGTGGTVKGKTIEIQGDHVDRIKKILEKEGYEVK</sequence>
<dbReference type="SUPFAM" id="SSF55159">
    <property type="entry name" value="eIF1-like"/>
    <property type="match status" value="1"/>
</dbReference>
<dbReference type="Proteomes" id="UP000317557">
    <property type="component" value="Unassembled WGS sequence"/>
</dbReference>
<organism evidence="5 6">
    <name type="scientific">Gracilimonas mengyeensis</name>
    <dbReference type="NCBI Taxonomy" id="1302730"/>
    <lineage>
        <taxon>Bacteria</taxon>
        <taxon>Pseudomonadati</taxon>
        <taxon>Balneolota</taxon>
        <taxon>Balneolia</taxon>
        <taxon>Balneolales</taxon>
        <taxon>Balneolaceae</taxon>
        <taxon>Gracilimonas</taxon>
    </lineage>
</organism>
<reference evidence="5 6" key="1">
    <citation type="submission" date="2017-05" db="EMBL/GenBank/DDBJ databases">
        <authorList>
            <person name="Varghese N."/>
            <person name="Submissions S."/>
        </authorList>
    </citation>
    <scope>NUCLEOTIDE SEQUENCE [LARGE SCALE GENOMIC DNA]</scope>
    <source>
        <strain evidence="5 6">DSM 21985</strain>
    </source>
</reference>
<protein>
    <submittedName>
        <fullName evidence="5">Translation initation factor SUI1, putative</fullName>
    </submittedName>
</protein>
<name>A0A521AR95_9BACT</name>
<evidence type="ECO:0000256" key="2">
    <source>
        <dbReference type="ARBA" id="ARBA00022845"/>
    </source>
</evidence>
<accession>A0A521AR95</accession>
<dbReference type="InterPro" id="IPR001950">
    <property type="entry name" value="SUI1"/>
</dbReference>
<dbReference type="Gene3D" id="3.30.780.10">
    <property type="entry name" value="SUI1-like domain"/>
    <property type="match status" value="1"/>
</dbReference>
<dbReference type="GO" id="GO:0002188">
    <property type="term" value="P:translation reinitiation"/>
    <property type="evidence" value="ECO:0007669"/>
    <property type="project" value="TreeGrafter"/>
</dbReference>
<keyword evidence="6" id="KW-1185">Reference proteome</keyword>
<evidence type="ECO:0000259" key="4">
    <source>
        <dbReference type="PROSITE" id="PS50296"/>
    </source>
</evidence>
<dbReference type="AlphaFoldDB" id="A0A521AR95"/>
<dbReference type="GO" id="GO:0003743">
    <property type="term" value="F:translation initiation factor activity"/>
    <property type="evidence" value="ECO:0007669"/>
    <property type="project" value="InterPro"/>
</dbReference>
<dbReference type="PROSITE" id="PS50296">
    <property type="entry name" value="SUI1"/>
    <property type="match status" value="1"/>
</dbReference>
<dbReference type="InterPro" id="IPR005872">
    <property type="entry name" value="SUI1_arc_bac"/>
</dbReference>
<evidence type="ECO:0000256" key="1">
    <source>
        <dbReference type="ARBA" id="ARBA00005422"/>
    </source>
</evidence>
<gene>
    <name evidence="5" type="ORF">SAMN06265219_101326</name>
</gene>
<dbReference type="GO" id="GO:0001731">
    <property type="term" value="P:formation of translation preinitiation complex"/>
    <property type="evidence" value="ECO:0007669"/>
    <property type="project" value="TreeGrafter"/>
</dbReference>
<evidence type="ECO:0000313" key="5">
    <source>
        <dbReference type="EMBL" id="SMO37296.1"/>
    </source>
</evidence>
<dbReference type="Pfam" id="PF01253">
    <property type="entry name" value="SUI1"/>
    <property type="match status" value="1"/>
</dbReference>
<dbReference type="InterPro" id="IPR036877">
    <property type="entry name" value="SUI1_dom_sf"/>
</dbReference>
<dbReference type="InterPro" id="IPR050318">
    <property type="entry name" value="DENR/SUI1_TIF"/>
</dbReference>
<proteinExistence type="inferred from homology"/>
<dbReference type="GO" id="GO:0003729">
    <property type="term" value="F:mRNA binding"/>
    <property type="evidence" value="ECO:0007669"/>
    <property type="project" value="TreeGrafter"/>
</dbReference>
<dbReference type="PANTHER" id="PTHR12789">
    <property type="entry name" value="DENSITY-REGULATED PROTEIN HOMOLOG"/>
    <property type="match status" value="1"/>
</dbReference>
<dbReference type="EMBL" id="FXTP01000001">
    <property type="protein sequence ID" value="SMO37296.1"/>
    <property type="molecule type" value="Genomic_DNA"/>
</dbReference>
<dbReference type="CDD" id="cd11567">
    <property type="entry name" value="YciH_like"/>
    <property type="match status" value="1"/>
</dbReference>
<dbReference type="RefSeq" id="WP_142452836.1">
    <property type="nucleotide sequence ID" value="NZ_FXTP01000001.1"/>
</dbReference>